<keyword evidence="7 13" id="KW-0573">Peptidoglycan synthesis</keyword>
<protein>
    <recommendedName>
        <fullName evidence="13">UDP-N-acetylglucosamine 1-carboxyvinyltransferase</fullName>
        <ecNumber evidence="13">2.5.1.7</ecNumber>
    </recommendedName>
    <alternativeName>
        <fullName evidence="13">Enoylpyruvate transferase</fullName>
    </alternativeName>
    <alternativeName>
        <fullName evidence="13">UDP-N-acetylglucosamine enolpyruvyl transferase</fullName>
        <shortName evidence="13">EPT</shortName>
    </alternativeName>
</protein>
<dbReference type="GO" id="GO:0005737">
    <property type="term" value="C:cytoplasm"/>
    <property type="evidence" value="ECO:0007669"/>
    <property type="project" value="UniProtKB-SubCell"/>
</dbReference>
<dbReference type="GO" id="GO:0019277">
    <property type="term" value="P:UDP-N-acetylgalactosamine biosynthetic process"/>
    <property type="evidence" value="ECO:0007669"/>
    <property type="project" value="InterPro"/>
</dbReference>
<dbReference type="InterPro" id="IPR005750">
    <property type="entry name" value="UDP_GlcNAc_COvinyl_MurA"/>
</dbReference>
<comment type="caution">
    <text evidence="15">The sequence shown here is derived from an EMBL/GenBank/DDBJ whole genome shotgun (WGS) entry which is preliminary data.</text>
</comment>
<dbReference type="Pfam" id="PF00275">
    <property type="entry name" value="EPSP_synthase"/>
    <property type="match status" value="1"/>
</dbReference>
<dbReference type="HAMAP" id="MF_00111">
    <property type="entry name" value="MurA"/>
    <property type="match status" value="1"/>
</dbReference>
<dbReference type="Proteomes" id="UP000238308">
    <property type="component" value="Unassembled WGS sequence"/>
</dbReference>
<dbReference type="GO" id="GO:0008760">
    <property type="term" value="F:UDP-N-acetylglucosamine 1-carboxyvinyltransferase activity"/>
    <property type="evidence" value="ECO:0007669"/>
    <property type="project" value="UniProtKB-UniRule"/>
</dbReference>
<dbReference type="GO" id="GO:0008360">
    <property type="term" value="P:regulation of cell shape"/>
    <property type="evidence" value="ECO:0007669"/>
    <property type="project" value="UniProtKB-KW"/>
</dbReference>
<dbReference type="PANTHER" id="PTHR43783">
    <property type="entry name" value="UDP-N-ACETYLGLUCOSAMINE 1-CARBOXYVINYLTRANSFERASE"/>
    <property type="match status" value="1"/>
</dbReference>
<feature type="active site" description="Proton donor" evidence="13">
    <location>
        <position position="117"/>
    </location>
</feature>
<dbReference type="InterPro" id="IPR050068">
    <property type="entry name" value="MurA_subfamily"/>
</dbReference>
<evidence type="ECO:0000256" key="12">
    <source>
        <dbReference type="ARBA" id="ARBA00047527"/>
    </source>
</evidence>
<feature type="binding site" evidence="13">
    <location>
        <begin position="22"/>
        <end position="23"/>
    </location>
    <ligand>
        <name>phosphoenolpyruvate</name>
        <dbReference type="ChEBI" id="CHEBI:58702"/>
    </ligand>
</feature>
<organism evidence="15 16">
    <name type="scientific">Jezberella montanilacus</name>
    <dbReference type="NCBI Taxonomy" id="323426"/>
    <lineage>
        <taxon>Bacteria</taxon>
        <taxon>Pseudomonadati</taxon>
        <taxon>Pseudomonadota</taxon>
        <taxon>Betaproteobacteria</taxon>
        <taxon>Burkholderiales</taxon>
        <taxon>Alcaligenaceae</taxon>
        <taxon>Jezberella</taxon>
    </lineage>
</organism>
<feature type="modified residue" description="2-(S-cysteinyl)pyruvic acid O-phosphothioketal" evidence="13">
    <location>
        <position position="117"/>
    </location>
</feature>
<feature type="domain" description="Enolpyruvate transferase" evidence="14">
    <location>
        <begin position="7"/>
        <end position="406"/>
    </location>
</feature>
<keyword evidence="8 13" id="KW-0131">Cell cycle</keyword>
<feature type="binding site" evidence="13">
    <location>
        <position position="305"/>
    </location>
    <ligand>
        <name>UDP-N-acetyl-alpha-D-glucosamine</name>
        <dbReference type="ChEBI" id="CHEBI:57705"/>
    </ligand>
</feature>
<dbReference type="Gene3D" id="3.65.10.10">
    <property type="entry name" value="Enolpyruvate transferase domain"/>
    <property type="match status" value="2"/>
</dbReference>
<dbReference type="RefSeq" id="WP_106227104.1">
    <property type="nucleotide sequence ID" value="NZ_PVTV01000012.1"/>
</dbReference>
<evidence type="ECO:0000256" key="13">
    <source>
        <dbReference type="HAMAP-Rule" id="MF_00111"/>
    </source>
</evidence>
<dbReference type="OrthoDB" id="9803760at2"/>
<evidence type="ECO:0000313" key="16">
    <source>
        <dbReference type="Proteomes" id="UP000238308"/>
    </source>
</evidence>
<dbReference type="GO" id="GO:0009252">
    <property type="term" value="P:peptidoglycan biosynthetic process"/>
    <property type="evidence" value="ECO:0007669"/>
    <property type="project" value="UniProtKB-UniRule"/>
</dbReference>
<dbReference type="AlphaFoldDB" id="A0A2T0XHM9"/>
<dbReference type="CDD" id="cd01555">
    <property type="entry name" value="UdpNAET"/>
    <property type="match status" value="1"/>
</dbReference>
<dbReference type="FunFam" id="3.65.10.10:FF:000001">
    <property type="entry name" value="UDP-N-acetylglucosamine 1-carboxyvinyltransferase"/>
    <property type="match status" value="1"/>
</dbReference>
<dbReference type="EC" id="2.5.1.7" evidence="13"/>
<evidence type="ECO:0000259" key="14">
    <source>
        <dbReference type="Pfam" id="PF00275"/>
    </source>
</evidence>
<evidence type="ECO:0000256" key="8">
    <source>
        <dbReference type="ARBA" id="ARBA00023306"/>
    </source>
</evidence>
<dbReference type="SUPFAM" id="SSF55205">
    <property type="entry name" value="EPT/RTPC-like"/>
    <property type="match status" value="1"/>
</dbReference>
<comment type="subcellular location">
    <subcellularLocation>
        <location evidence="1 13">Cytoplasm</location>
    </subcellularLocation>
</comment>
<evidence type="ECO:0000256" key="4">
    <source>
        <dbReference type="ARBA" id="ARBA00022618"/>
    </source>
</evidence>
<evidence type="ECO:0000256" key="7">
    <source>
        <dbReference type="ARBA" id="ARBA00022984"/>
    </source>
</evidence>
<keyword evidence="9 13" id="KW-0961">Cell wall biogenesis/degradation</keyword>
<reference evidence="15 16" key="1">
    <citation type="submission" date="2018-03" db="EMBL/GenBank/DDBJ databases">
        <title>Genomic Encyclopedia of Type Strains, Phase III (KMG-III): the genomes of soil and plant-associated and newly described type strains.</title>
        <authorList>
            <person name="Whitman W."/>
        </authorList>
    </citation>
    <scope>NUCLEOTIDE SEQUENCE [LARGE SCALE GENOMIC DNA]</scope>
    <source>
        <strain evidence="15 16">MWH-P2sevCIIIb</strain>
    </source>
</reference>
<feature type="binding site" evidence="13">
    <location>
        <begin position="122"/>
        <end position="126"/>
    </location>
    <ligand>
        <name>UDP-N-acetyl-alpha-D-glucosamine</name>
        <dbReference type="ChEBI" id="CHEBI:57705"/>
    </ligand>
</feature>
<gene>
    <name evidence="13" type="primary">murA</name>
    <name evidence="15" type="ORF">BCM14_1217</name>
</gene>
<keyword evidence="16" id="KW-1185">Reference proteome</keyword>
<dbReference type="EMBL" id="PVTV01000012">
    <property type="protein sequence ID" value="PRY98390.1"/>
    <property type="molecule type" value="Genomic_DNA"/>
</dbReference>
<evidence type="ECO:0000256" key="9">
    <source>
        <dbReference type="ARBA" id="ARBA00023316"/>
    </source>
</evidence>
<comment type="catalytic activity">
    <reaction evidence="12 13">
        <text>phosphoenolpyruvate + UDP-N-acetyl-alpha-D-glucosamine = UDP-N-acetyl-3-O-(1-carboxyvinyl)-alpha-D-glucosamine + phosphate</text>
        <dbReference type="Rhea" id="RHEA:18681"/>
        <dbReference type="ChEBI" id="CHEBI:43474"/>
        <dbReference type="ChEBI" id="CHEBI:57705"/>
        <dbReference type="ChEBI" id="CHEBI:58702"/>
        <dbReference type="ChEBI" id="CHEBI:68483"/>
        <dbReference type="EC" id="2.5.1.7"/>
    </reaction>
</comment>
<comment type="similarity">
    <text evidence="11 13">Belongs to the EPSP synthase family. MurA subfamily.</text>
</comment>
<comment type="function">
    <text evidence="13">Cell wall formation. Adds enolpyruvyl to UDP-N-acetylglucosamine.</text>
</comment>
<keyword evidence="3 13" id="KW-0963">Cytoplasm</keyword>
<dbReference type="UniPathway" id="UPA00219"/>
<sequence>MDKLLIRGGTQLKGEINVSGAKNAALPILFASLLTSEPLDLQNVPHLNDTATALKLLDKLGVKSERQGHYKVTACANQVTGFEAPYDLVKTMRASILVLGPLVARFGEAKVSLPGGCAIGQRPVDQHIKGLTALGAEIVVEHGYIIAKAKRLKGAIIRTDMVTVTGTENLMMAAVLAEGETILENAAREPEVVDLAELLIKMGAKIKGHGTDKIVIQGVKSLSGATHSVTPDRIEAGSFLCAVGAAGGSIVLRSVDPTTLGATISKLQEAGLDITQGDDWIKASMSKRPRAVDVRTHEYPGFATDMQAQLMALNTIAQGTSVINETIFENRFMHVQEMIRLGANIDIDGHTAVVRGVQRLSGATVMATDLRASAGLVIAALAAEGETTLERIYHLDRGYERMEEKLRALGANIERISSRANQ</sequence>
<keyword evidence="4 13" id="KW-0132">Cell division</keyword>
<dbReference type="InterPro" id="IPR001986">
    <property type="entry name" value="Enolpyruvate_Tfrase_dom"/>
</dbReference>
<feature type="binding site" evidence="13">
    <location>
        <position position="327"/>
    </location>
    <ligand>
        <name>UDP-N-acetyl-alpha-D-glucosamine</name>
        <dbReference type="ChEBI" id="CHEBI:57705"/>
    </ligand>
</feature>
<dbReference type="InterPro" id="IPR036968">
    <property type="entry name" value="Enolpyruvate_Tfrase_sf"/>
</dbReference>
<keyword evidence="5 13" id="KW-0808">Transferase</keyword>
<keyword evidence="10 13" id="KW-0670">Pyruvate</keyword>
<evidence type="ECO:0000256" key="10">
    <source>
        <dbReference type="ARBA" id="ARBA00023317"/>
    </source>
</evidence>
<dbReference type="InterPro" id="IPR013792">
    <property type="entry name" value="RNA3'P_cycl/enolpyr_Trfase_a/b"/>
</dbReference>
<evidence type="ECO:0000256" key="1">
    <source>
        <dbReference type="ARBA" id="ARBA00004496"/>
    </source>
</evidence>
<evidence type="ECO:0000256" key="11">
    <source>
        <dbReference type="ARBA" id="ARBA00038367"/>
    </source>
</evidence>
<dbReference type="GO" id="GO:0071555">
    <property type="term" value="P:cell wall organization"/>
    <property type="evidence" value="ECO:0007669"/>
    <property type="project" value="UniProtKB-KW"/>
</dbReference>
<dbReference type="NCBIfam" id="NF006873">
    <property type="entry name" value="PRK09369.1"/>
    <property type="match status" value="1"/>
</dbReference>
<evidence type="ECO:0000256" key="3">
    <source>
        <dbReference type="ARBA" id="ARBA00022490"/>
    </source>
</evidence>
<dbReference type="PANTHER" id="PTHR43783:SF1">
    <property type="entry name" value="UDP-N-ACETYLGLUCOSAMINE 1-CARBOXYVINYLTRANSFERASE"/>
    <property type="match status" value="1"/>
</dbReference>
<proteinExistence type="inferred from homology"/>
<evidence type="ECO:0000256" key="6">
    <source>
        <dbReference type="ARBA" id="ARBA00022960"/>
    </source>
</evidence>
<dbReference type="GO" id="GO:0051301">
    <property type="term" value="P:cell division"/>
    <property type="evidence" value="ECO:0007669"/>
    <property type="project" value="UniProtKB-KW"/>
</dbReference>
<name>A0A2T0XHM9_9BURK</name>
<comment type="caution">
    <text evidence="13">Lacks conserved residue(s) required for the propagation of feature annotation.</text>
</comment>
<evidence type="ECO:0000256" key="2">
    <source>
        <dbReference type="ARBA" id="ARBA00004752"/>
    </source>
</evidence>
<accession>A0A2T0XHM9</accession>
<dbReference type="NCBIfam" id="TIGR01072">
    <property type="entry name" value="murA"/>
    <property type="match status" value="1"/>
</dbReference>
<comment type="pathway">
    <text evidence="2 13">Cell wall biogenesis; peptidoglycan biosynthesis.</text>
</comment>
<feature type="binding site" evidence="13">
    <location>
        <position position="93"/>
    </location>
    <ligand>
        <name>UDP-N-acetyl-alpha-D-glucosamine</name>
        <dbReference type="ChEBI" id="CHEBI:57705"/>
    </ligand>
</feature>
<evidence type="ECO:0000256" key="5">
    <source>
        <dbReference type="ARBA" id="ARBA00022679"/>
    </source>
</evidence>
<keyword evidence="6 13" id="KW-0133">Cell shape</keyword>
<evidence type="ECO:0000313" key="15">
    <source>
        <dbReference type="EMBL" id="PRY98390.1"/>
    </source>
</evidence>